<gene>
    <name evidence="2" type="ORF">KIL84_009847</name>
</gene>
<reference evidence="2" key="1">
    <citation type="submission" date="2021-09" db="EMBL/GenBank/DDBJ databases">
        <title>The genome of Mauremys mutica provides insights into the evolution of semi-aquatic lifestyle.</title>
        <authorList>
            <person name="Gong S."/>
            <person name="Gao Y."/>
        </authorList>
    </citation>
    <scope>NUCLEOTIDE SEQUENCE</scope>
    <source>
        <strain evidence="2">MM-2020</strain>
        <tissue evidence="2">Muscle</tissue>
    </source>
</reference>
<feature type="region of interest" description="Disordered" evidence="1">
    <location>
        <begin position="1"/>
        <end position="46"/>
    </location>
</feature>
<evidence type="ECO:0000256" key="1">
    <source>
        <dbReference type="SAM" id="MobiDB-lite"/>
    </source>
</evidence>
<feature type="non-terminal residue" evidence="2">
    <location>
        <position position="1"/>
    </location>
</feature>
<dbReference type="EMBL" id="JAHDVG010000467">
    <property type="protein sequence ID" value="KAH1182093.1"/>
    <property type="molecule type" value="Genomic_DNA"/>
</dbReference>
<name>A0A9D3XMR4_9SAUR</name>
<protein>
    <submittedName>
        <fullName evidence="2">Uncharacterized protein</fullName>
    </submittedName>
</protein>
<keyword evidence="3" id="KW-1185">Reference proteome</keyword>
<comment type="caution">
    <text evidence="2">The sequence shown here is derived from an EMBL/GenBank/DDBJ whole genome shotgun (WGS) entry which is preliminary data.</text>
</comment>
<sequence>DGCAEKVSQEEGSAGGPGARGGQLPASPDRELPLHPHGMGSRPRPLQEMVLLGLAHQEETSPQGWCRAERDNIQAEMEVAQVQSGQAGLSPREKPGNAALGLLLLEDLPSSQLRGPARGIPWAGAGGSLPQLLNWCWRGEQPLSGGSLQHGG</sequence>
<evidence type="ECO:0000313" key="2">
    <source>
        <dbReference type="EMBL" id="KAH1182093.1"/>
    </source>
</evidence>
<proteinExistence type="predicted"/>
<organism evidence="2 3">
    <name type="scientific">Mauremys mutica</name>
    <name type="common">yellowpond turtle</name>
    <dbReference type="NCBI Taxonomy" id="74926"/>
    <lineage>
        <taxon>Eukaryota</taxon>
        <taxon>Metazoa</taxon>
        <taxon>Chordata</taxon>
        <taxon>Craniata</taxon>
        <taxon>Vertebrata</taxon>
        <taxon>Euteleostomi</taxon>
        <taxon>Archelosauria</taxon>
        <taxon>Testudinata</taxon>
        <taxon>Testudines</taxon>
        <taxon>Cryptodira</taxon>
        <taxon>Durocryptodira</taxon>
        <taxon>Testudinoidea</taxon>
        <taxon>Geoemydidae</taxon>
        <taxon>Geoemydinae</taxon>
        <taxon>Mauremys</taxon>
    </lineage>
</organism>
<accession>A0A9D3XMR4</accession>
<dbReference type="AlphaFoldDB" id="A0A9D3XMR4"/>
<evidence type="ECO:0000313" key="3">
    <source>
        <dbReference type="Proteomes" id="UP000827986"/>
    </source>
</evidence>
<dbReference type="Proteomes" id="UP000827986">
    <property type="component" value="Unassembled WGS sequence"/>
</dbReference>